<dbReference type="Proteomes" id="UP000053555">
    <property type="component" value="Unassembled WGS sequence"/>
</dbReference>
<organism evidence="1">
    <name type="scientific">Glycine soja</name>
    <name type="common">Wild soybean</name>
    <dbReference type="NCBI Taxonomy" id="3848"/>
    <lineage>
        <taxon>Eukaryota</taxon>
        <taxon>Viridiplantae</taxon>
        <taxon>Streptophyta</taxon>
        <taxon>Embryophyta</taxon>
        <taxon>Tracheophyta</taxon>
        <taxon>Spermatophyta</taxon>
        <taxon>Magnoliopsida</taxon>
        <taxon>eudicotyledons</taxon>
        <taxon>Gunneridae</taxon>
        <taxon>Pentapetalae</taxon>
        <taxon>rosids</taxon>
        <taxon>fabids</taxon>
        <taxon>Fabales</taxon>
        <taxon>Fabaceae</taxon>
        <taxon>Papilionoideae</taxon>
        <taxon>50 kb inversion clade</taxon>
        <taxon>NPAAA clade</taxon>
        <taxon>indigoferoid/millettioid clade</taxon>
        <taxon>Phaseoleae</taxon>
        <taxon>Glycine</taxon>
        <taxon>Glycine subgen. Soja</taxon>
    </lineage>
</organism>
<protein>
    <submittedName>
        <fullName evidence="1">Uncharacterized protein</fullName>
    </submittedName>
</protein>
<name>A0A0B2R3W3_GLYSO</name>
<dbReference type="AlphaFoldDB" id="A0A0B2R3W3"/>
<gene>
    <name evidence="1" type="ORF">glysoja_047344</name>
</gene>
<reference evidence="1" key="1">
    <citation type="submission" date="2014-07" db="EMBL/GenBank/DDBJ databases">
        <title>Identification of a novel salt tolerance gene in wild soybean by whole-genome sequencing.</title>
        <authorList>
            <person name="Lam H.-M."/>
            <person name="Qi X."/>
            <person name="Li M.-W."/>
            <person name="Liu X."/>
            <person name="Xie M."/>
            <person name="Ni M."/>
            <person name="Xu X."/>
        </authorList>
    </citation>
    <scope>NUCLEOTIDE SEQUENCE [LARGE SCALE GENOMIC DNA]</scope>
    <source>
        <tissue evidence="1">Root</tissue>
    </source>
</reference>
<sequence>MVSDCGKSFSNMLFERILLGSNSFLALLYASTGNRFLSLAWRAASSSLSFGT</sequence>
<dbReference type="EMBL" id="KN652384">
    <property type="protein sequence ID" value="KHN28851.1"/>
    <property type="molecule type" value="Genomic_DNA"/>
</dbReference>
<accession>A0A0B2R3W3</accession>
<evidence type="ECO:0000313" key="1">
    <source>
        <dbReference type="EMBL" id="KHN28851.1"/>
    </source>
</evidence>
<proteinExistence type="predicted"/>